<feature type="chain" id="PRO_5027106808" evidence="2">
    <location>
        <begin position="23"/>
        <end position="456"/>
    </location>
</feature>
<keyword evidence="2" id="KW-0732">Signal</keyword>
<feature type="compositionally biased region" description="Polar residues" evidence="1">
    <location>
        <begin position="427"/>
        <end position="437"/>
    </location>
</feature>
<evidence type="ECO:0000256" key="2">
    <source>
        <dbReference type="SAM" id="SignalP"/>
    </source>
</evidence>
<evidence type="ECO:0000313" key="4">
    <source>
        <dbReference type="Proteomes" id="UP000439113"/>
    </source>
</evidence>
<proteinExistence type="predicted"/>
<reference evidence="3 4" key="1">
    <citation type="submission" date="2019-11" db="EMBL/GenBank/DDBJ databases">
        <title>Whole-genome sequence of a Rhodoblastus acidophilus DSM 142.</title>
        <authorList>
            <person name="Kyndt J.A."/>
            <person name="Meyer T.E."/>
        </authorList>
    </citation>
    <scope>NUCLEOTIDE SEQUENCE [LARGE SCALE GENOMIC DNA]</scope>
    <source>
        <strain evidence="3 4">DSM 142</strain>
    </source>
</reference>
<dbReference type="AlphaFoldDB" id="A0A6N8DTX0"/>
<evidence type="ECO:0000313" key="3">
    <source>
        <dbReference type="EMBL" id="MTV33256.1"/>
    </source>
</evidence>
<dbReference type="Proteomes" id="UP000439113">
    <property type="component" value="Unassembled WGS sequence"/>
</dbReference>
<protein>
    <submittedName>
        <fullName evidence="3">Uncharacterized protein</fullName>
    </submittedName>
</protein>
<accession>A0A6N8DTX0</accession>
<comment type="caution">
    <text evidence="3">The sequence shown here is derived from an EMBL/GenBank/DDBJ whole genome shotgun (WGS) entry which is preliminary data.</text>
</comment>
<organism evidence="3 4">
    <name type="scientific">Rhodoblastus acidophilus</name>
    <name type="common">Rhodopseudomonas acidophila</name>
    <dbReference type="NCBI Taxonomy" id="1074"/>
    <lineage>
        <taxon>Bacteria</taxon>
        <taxon>Pseudomonadati</taxon>
        <taxon>Pseudomonadota</taxon>
        <taxon>Alphaproteobacteria</taxon>
        <taxon>Hyphomicrobiales</taxon>
        <taxon>Rhodoblastaceae</taxon>
        <taxon>Rhodoblastus</taxon>
    </lineage>
</organism>
<dbReference type="RefSeq" id="WP_155447932.1">
    <property type="nucleotide sequence ID" value="NZ_JAOQNR010000027.1"/>
</dbReference>
<sequence>MNGVSKMRIAVNILLCAGTVIAAVGSAHAQTSPAPEDAALLGGALPERPSEHGSVEACWSKWLAAEGLHEGKNDRNGHTIVVSQGKVAVGEEPGSRNWLVARDAKVSLAELNGRKQLAETIRLTIQSDRSAAIKMFGGDDAPPSMRPVAEQLSLADKSRVLADKAVDAEIKKYDPKWSGGANKTEKLATLQAKIDENISTSTAIFASGAFTVVQCEGPSAEDDGKYSVLLGMIWSPTLAKVAESIWNPAVVVTTSSPDMSLSDHFASLSKDNPDWMAYTSGARVFTNEKGERVVVGFGVAPKSSLMVADKDRARLSAYAAIQRFLGEKLVANSELHKQLEQRDYTDNSSASFDTSGYQQHISMVSKDFPLIGAAEVGSWRGEHPWSKAGMQVVAVAWSQSWAADSREIGKLMKAAEQGMTRQGAVPQATQAESSRPSNAPAATGAKSGARSSTRDF</sequence>
<evidence type="ECO:0000256" key="1">
    <source>
        <dbReference type="SAM" id="MobiDB-lite"/>
    </source>
</evidence>
<dbReference type="EMBL" id="WNKS01000031">
    <property type="protein sequence ID" value="MTV33256.1"/>
    <property type="molecule type" value="Genomic_DNA"/>
</dbReference>
<gene>
    <name evidence="3" type="ORF">GJ654_19965</name>
</gene>
<feature type="region of interest" description="Disordered" evidence="1">
    <location>
        <begin position="417"/>
        <end position="456"/>
    </location>
</feature>
<feature type="signal peptide" evidence="2">
    <location>
        <begin position="1"/>
        <end position="22"/>
    </location>
</feature>
<dbReference type="OrthoDB" id="8456288at2"/>
<name>A0A6N8DTX0_RHOAC</name>